<name>A0ABW6UIK5_9ACTN</name>
<sequence length="42" mass="4784">MILAARRDRVTIWRAETGQEMKPSTLLKIAHVLNVPLADLVR</sequence>
<dbReference type="SUPFAM" id="SSF47413">
    <property type="entry name" value="lambda repressor-like DNA-binding domains"/>
    <property type="match status" value="1"/>
</dbReference>
<dbReference type="EMBL" id="JBIAWJ010000008">
    <property type="protein sequence ID" value="MFF4523261.1"/>
    <property type="molecule type" value="Genomic_DNA"/>
</dbReference>
<accession>A0ABW6UIK5</accession>
<feature type="domain" description="HTH cro/C1-type" evidence="1">
    <location>
        <begin position="8"/>
        <end position="40"/>
    </location>
</feature>
<evidence type="ECO:0000259" key="1">
    <source>
        <dbReference type="PROSITE" id="PS50943"/>
    </source>
</evidence>
<keyword evidence="3" id="KW-1185">Reference proteome</keyword>
<comment type="caution">
    <text evidence="2">The sequence shown here is derived from an EMBL/GenBank/DDBJ whole genome shotgun (WGS) entry which is preliminary data.</text>
</comment>
<evidence type="ECO:0000313" key="3">
    <source>
        <dbReference type="Proteomes" id="UP001602058"/>
    </source>
</evidence>
<dbReference type="Gene3D" id="1.10.260.40">
    <property type="entry name" value="lambda repressor-like DNA-binding domains"/>
    <property type="match status" value="1"/>
</dbReference>
<dbReference type="RefSeq" id="WP_351078839.1">
    <property type="nucleotide sequence ID" value="NZ_JBEOZG010000005.1"/>
</dbReference>
<reference evidence="2 3" key="1">
    <citation type="submission" date="2024-10" db="EMBL/GenBank/DDBJ databases">
        <title>The Natural Products Discovery Center: Release of the First 8490 Sequenced Strains for Exploring Actinobacteria Biosynthetic Diversity.</title>
        <authorList>
            <person name="Kalkreuter E."/>
            <person name="Kautsar S.A."/>
            <person name="Yang D."/>
            <person name="Bader C.D."/>
            <person name="Teijaro C.N."/>
            <person name="Fluegel L."/>
            <person name="Davis C.M."/>
            <person name="Simpson J.R."/>
            <person name="Lauterbach L."/>
            <person name="Steele A.D."/>
            <person name="Gui C."/>
            <person name="Meng S."/>
            <person name="Li G."/>
            <person name="Viehrig K."/>
            <person name="Ye F."/>
            <person name="Su P."/>
            <person name="Kiefer A.F."/>
            <person name="Nichols A."/>
            <person name="Cepeda A.J."/>
            <person name="Yan W."/>
            <person name="Fan B."/>
            <person name="Jiang Y."/>
            <person name="Adhikari A."/>
            <person name="Zheng C.-J."/>
            <person name="Schuster L."/>
            <person name="Cowan T.M."/>
            <person name="Smanski M.J."/>
            <person name="Chevrette M.G."/>
            <person name="De Carvalho L.P.S."/>
            <person name="Shen B."/>
        </authorList>
    </citation>
    <scope>NUCLEOTIDE SEQUENCE [LARGE SCALE GENOMIC DNA]</scope>
    <source>
        <strain evidence="2 3">NPDC001390</strain>
    </source>
</reference>
<organism evidence="2 3">
    <name type="scientific">Streptomyces bluensis</name>
    <dbReference type="NCBI Taxonomy" id="33897"/>
    <lineage>
        <taxon>Bacteria</taxon>
        <taxon>Bacillati</taxon>
        <taxon>Actinomycetota</taxon>
        <taxon>Actinomycetes</taxon>
        <taxon>Kitasatosporales</taxon>
        <taxon>Streptomycetaceae</taxon>
        <taxon>Streptomyces</taxon>
    </lineage>
</organism>
<dbReference type="InterPro" id="IPR001387">
    <property type="entry name" value="Cro/C1-type_HTH"/>
</dbReference>
<dbReference type="InterPro" id="IPR010982">
    <property type="entry name" value="Lambda_DNA-bd_dom_sf"/>
</dbReference>
<proteinExistence type="predicted"/>
<evidence type="ECO:0000313" key="2">
    <source>
        <dbReference type="EMBL" id="MFF4523261.1"/>
    </source>
</evidence>
<gene>
    <name evidence="2" type="ORF">ACFY1D_17845</name>
</gene>
<dbReference type="PROSITE" id="PS50943">
    <property type="entry name" value="HTH_CROC1"/>
    <property type="match status" value="1"/>
</dbReference>
<dbReference type="Proteomes" id="UP001602058">
    <property type="component" value="Unassembled WGS sequence"/>
</dbReference>
<protein>
    <recommendedName>
        <fullName evidence="1">HTH cro/C1-type domain-containing protein</fullName>
    </recommendedName>
</protein>